<comment type="caution">
    <text evidence="2">The sequence shown here is derived from an EMBL/GenBank/DDBJ whole genome shotgun (WGS) entry which is preliminary data.</text>
</comment>
<sequence>MDEPITVTLPAPLPTSLQVMDAPIPLSFPSILRNPGIKERYAHLNQSTTNGSRNIPSGRAVYKKRDDNEGRRWIRRKENAFFVGNPHIIAATKKDYTLQLKPAKMTFPVPLPPYLPRTAKLPTTQAPITDPVSANAGRFSLSIKGMRKDLRRGGMKVQNLVRQVEVQIIEWLETVSITMNPDLVESTDYTAVTGHPIADSVVELSRTPQQLIWHIPDDGFARYVVHCCARFHSVVSFSKEISGLRLTFLLRPNVTRPDRQAAAALDTPPITDIESSRFDSDSEFASSAFADSDIDATHDLSDIESLDERSVSESGGWSMVPRGELESLSDVADGELSEVEMVQQFEGVSLGDDPDRTLEAIPQSFRLEASSRWQSPRHNSSPSRSPAPPRRPLLRPLSDGNAAKHAKTSETLYAYLYS</sequence>
<proteinExistence type="predicted"/>
<protein>
    <submittedName>
        <fullName evidence="2">Uncharacterized protein</fullName>
    </submittedName>
</protein>
<dbReference type="Proteomes" id="UP000772434">
    <property type="component" value="Unassembled WGS sequence"/>
</dbReference>
<dbReference type="AlphaFoldDB" id="A0A9P5PXY6"/>
<name>A0A9P5PXY6_9AGAR</name>
<accession>A0A9P5PXY6</accession>
<organism evidence="2 3">
    <name type="scientific">Rhodocollybia butyracea</name>
    <dbReference type="NCBI Taxonomy" id="206335"/>
    <lineage>
        <taxon>Eukaryota</taxon>
        <taxon>Fungi</taxon>
        <taxon>Dikarya</taxon>
        <taxon>Basidiomycota</taxon>
        <taxon>Agaricomycotina</taxon>
        <taxon>Agaricomycetes</taxon>
        <taxon>Agaricomycetidae</taxon>
        <taxon>Agaricales</taxon>
        <taxon>Marasmiineae</taxon>
        <taxon>Omphalotaceae</taxon>
        <taxon>Rhodocollybia</taxon>
    </lineage>
</organism>
<evidence type="ECO:0000313" key="3">
    <source>
        <dbReference type="Proteomes" id="UP000772434"/>
    </source>
</evidence>
<feature type="region of interest" description="Disordered" evidence="1">
    <location>
        <begin position="367"/>
        <end position="405"/>
    </location>
</feature>
<dbReference type="OrthoDB" id="10256743at2759"/>
<dbReference type="EMBL" id="JADNRY010000044">
    <property type="protein sequence ID" value="KAF9070090.1"/>
    <property type="molecule type" value="Genomic_DNA"/>
</dbReference>
<keyword evidence="3" id="KW-1185">Reference proteome</keyword>
<evidence type="ECO:0000313" key="2">
    <source>
        <dbReference type="EMBL" id="KAF9070090.1"/>
    </source>
</evidence>
<reference evidence="2" key="1">
    <citation type="submission" date="2020-11" db="EMBL/GenBank/DDBJ databases">
        <authorList>
            <consortium name="DOE Joint Genome Institute"/>
            <person name="Ahrendt S."/>
            <person name="Riley R."/>
            <person name="Andreopoulos W."/>
            <person name="Labutti K."/>
            <person name="Pangilinan J."/>
            <person name="Ruiz-Duenas F.J."/>
            <person name="Barrasa J.M."/>
            <person name="Sanchez-Garcia M."/>
            <person name="Camarero S."/>
            <person name="Miyauchi S."/>
            <person name="Serrano A."/>
            <person name="Linde D."/>
            <person name="Babiker R."/>
            <person name="Drula E."/>
            <person name="Ayuso-Fernandez I."/>
            <person name="Pacheco R."/>
            <person name="Padilla G."/>
            <person name="Ferreira P."/>
            <person name="Barriuso J."/>
            <person name="Kellner H."/>
            <person name="Castanera R."/>
            <person name="Alfaro M."/>
            <person name="Ramirez L."/>
            <person name="Pisabarro A.G."/>
            <person name="Kuo A."/>
            <person name="Tritt A."/>
            <person name="Lipzen A."/>
            <person name="He G."/>
            <person name="Yan M."/>
            <person name="Ng V."/>
            <person name="Cullen D."/>
            <person name="Martin F."/>
            <person name="Rosso M.-N."/>
            <person name="Henrissat B."/>
            <person name="Hibbett D."/>
            <person name="Martinez A.T."/>
            <person name="Grigoriev I.V."/>
        </authorList>
    </citation>
    <scope>NUCLEOTIDE SEQUENCE</scope>
    <source>
        <strain evidence="2">AH 40177</strain>
    </source>
</reference>
<evidence type="ECO:0000256" key="1">
    <source>
        <dbReference type="SAM" id="MobiDB-lite"/>
    </source>
</evidence>
<gene>
    <name evidence="2" type="ORF">BDP27DRAFT_1392073</name>
</gene>
<feature type="region of interest" description="Disordered" evidence="1">
    <location>
        <begin position="304"/>
        <end position="324"/>
    </location>
</feature>